<organism evidence="2 3">
    <name type="scientific">Hanseniaspora guilliermondii</name>
    <dbReference type="NCBI Taxonomy" id="56406"/>
    <lineage>
        <taxon>Eukaryota</taxon>
        <taxon>Fungi</taxon>
        <taxon>Dikarya</taxon>
        <taxon>Ascomycota</taxon>
        <taxon>Saccharomycotina</taxon>
        <taxon>Saccharomycetes</taxon>
        <taxon>Saccharomycodales</taxon>
        <taxon>Saccharomycodaceae</taxon>
        <taxon>Hanseniaspora</taxon>
    </lineage>
</organism>
<dbReference type="PROSITE" id="PS51733">
    <property type="entry name" value="BPL_LPL_CATALYTIC"/>
    <property type="match status" value="1"/>
</dbReference>
<evidence type="ECO:0000313" key="3">
    <source>
        <dbReference type="Proteomes" id="UP000183365"/>
    </source>
</evidence>
<feature type="domain" description="BPL/LPL catalytic" evidence="1">
    <location>
        <begin position="387"/>
        <end position="637"/>
    </location>
</feature>
<dbReference type="AlphaFoldDB" id="A0A1L0AX27"/>
<evidence type="ECO:0000259" key="1">
    <source>
        <dbReference type="PROSITE" id="PS51733"/>
    </source>
</evidence>
<evidence type="ECO:0000313" key="2">
    <source>
        <dbReference type="EMBL" id="SGZ38648.1"/>
    </source>
</evidence>
<accession>A0A1L0AX27</accession>
<dbReference type="CDD" id="cd03144">
    <property type="entry name" value="GATase1_ScBLP_like"/>
    <property type="match status" value="1"/>
</dbReference>
<dbReference type="Gene3D" id="3.40.50.880">
    <property type="match status" value="1"/>
</dbReference>
<dbReference type="Pfam" id="PF03099">
    <property type="entry name" value="BPL_LplA_LipB"/>
    <property type="match status" value="1"/>
</dbReference>
<proteinExistence type="predicted"/>
<dbReference type="Proteomes" id="UP000183365">
    <property type="component" value="Unassembled WGS sequence"/>
</dbReference>
<reference evidence="3" key="1">
    <citation type="submission" date="2016-11" db="EMBL/GenBank/DDBJ databases">
        <authorList>
            <person name="Guldener U."/>
        </authorList>
    </citation>
    <scope>NUCLEOTIDE SEQUENCE [LARGE SCALE GENOMIC DNA]</scope>
</reference>
<dbReference type="SUPFAM" id="SSF55681">
    <property type="entry name" value="Class II aaRS and biotin synthetases"/>
    <property type="match status" value="1"/>
</dbReference>
<dbReference type="PANTHER" id="PTHR12835:SF5">
    <property type="entry name" value="BIOTIN--PROTEIN LIGASE"/>
    <property type="match status" value="1"/>
</dbReference>
<dbReference type="Gene3D" id="3.30.930.10">
    <property type="entry name" value="Bira Bifunctional Protein, Domain 2"/>
    <property type="match status" value="1"/>
</dbReference>
<dbReference type="InterPro" id="IPR029062">
    <property type="entry name" value="Class_I_gatase-like"/>
</dbReference>
<dbReference type="Pfam" id="PF09825">
    <property type="entry name" value="BPL_N"/>
    <property type="match status" value="1"/>
</dbReference>
<dbReference type="GO" id="GO:0005737">
    <property type="term" value="C:cytoplasm"/>
    <property type="evidence" value="ECO:0007669"/>
    <property type="project" value="TreeGrafter"/>
</dbReference>
<dbReference type="PANTHER" id="PTHR12835">
    <property type="entry name" value="BIOTIN PROTEIN LIGASE"/>
    <property type="match status" value="1"/>
</dbReference>
<gene>
    <name evidence="2" type="ORF">HGUI_00848</name>
</gene>
<dbReference type="SUPFAM" id="SSF52317">
    <property type="entry name" value="Class I glutamine amidotransferase-like"/>
    <property type="match status" value="1"/>
</dbReference>
<keyword evidence="3" id="KW-1185">Reference proteome</keyword>
<protein>
    <submittedName>
        <fullName evidence="2">Related to Biotin--protein ligase</fullName>
    </submittedName>
</protein>
<keyword evidence="2" id="KW-0436">Ligase</keyword>
<dbReference type="GO" id="GO:0004077">
    <property type="term" value="F:biotin--[biotin carboxyl-carrier protein] ligase activity"/>
    <property type="evidence" value="ECO:0007669"/>
    <property type="project" value="EnsemblFungi"/>
</dbReference>
<dbReference type="VEuPathDB" id="FungiDB:HGUI_00848"/>
<dbReference type="InterPro" id="IPR019197">
    <property type="entry name" value="Biotin-prot_ligase_N"/>
</dbReference>
<dbReference type="OrthoDB" id="10250105at2759"/>
<dbReference type="InterPro" id="IPR045864">
    <property type="entry name" value="aa-tRNA-synth_II/BPL/LPL"/>
</dbReference>
<dbReference type="EMBL" id="FQNF01000010">
    <property type="protein sequence ID" value="SGZ38648.1"/>
    <property type="molecule type" value="Genomic_DNA"/>
</dbReference>
<name>A0A1L0AX27_9ASCO</name>
<sequence>MNILVYNGEGSSFETVKHTTNLLKLHLEPYYSVQPITKDQLLNEPWYDTTKSKMLVFPGGYDTPYVKLLSMENNKIKNLILNRFHKGIVLGICAGGYLLSDRIDFKIPTQHIKQDRPLKLFPGLVRGPQFDGFLYGDNSGAKIAKLTCNLGLNKSTFQTNGFFNGGGCFIEAEKYDNVEVLATYDDESDLKSYKDHHEDELSDESIGKNQAAVILCHPNSPSECVSVMMGPHLEYIPKIMTSSVDKETSYPEGMIEELNSECDSRDKFWKSLFQKLGLKTNQSTKSKDFGNDLTLTPMFLHYKKAKNIGTLIEPKDNVIKCEADTFQIFNGYNNKSISTNHKGIFEVESTEIPKSIILPNNEHDNNNNEETLFFSPKKFYSMLSPSNDLAELLLLTEKISSTSALLDANPSLMKNVFKGKSVLNVGEVQLMGKGRSGNAWVSPKGVLAQTVSKSFTENNAGLKVFYLQYISALAMCDALRDYFNPASPYNYPSTRSSSFSFSNVDDEFCPIPVVIKWPNDLYILNPSYYYSHFKESGLTLEEFVKTSIEGTTVDPHNFTKVSGILLNLKYTNKWEVLIGIGVNCFNKNPNPCIADWVEIIQSHHKTSNSSEKLVDLNFERIAARYLNCLNSWLNHFEKFDNPAILQSFLRRYYKYWMHSGQVVTLTDFGHTKCKIMGISNDYGYLETKDISNGNIYQLKPDGNSFNIFEGLISKKI</sequence>
<dbReference type="InterPro" id="IPR004143">
    <property type="entry name" value="BPL_LPL_catalytic"/>
</dbReference>